<dbReference type="InterPro" id="IPR007313">
    <property type="entry name" value="FxsA"/>
</dbReference>
<evidence type="ECO:0000313" key="3">
    <source>
        <dbReference type="Proteomes" id="UP000247416"/>
    </source>
</evidence>
<keyword evidence="1" id="KW-1133">Transmembrane helix</keyword>
<evidence type="ECO:0000256" key="1">
    <source>
        <dbReference type="SAM" id="Phobius"/>
    </source>
</evidence>
<keyword evidence="1" id="KW-0472">Membrane</keyword>
<organism evidence="2 3">
    <name type="scientific">Ureibacillus chungkukjangi</name>
    <dbReference type="NCBI Taxonomy" id="1202712"/>
    <lineage>
        <taxon>Bacteria</taxon>
        <taxon>Bacillati</taxon>
        <taxon>Bacillota</taxon>
        <taxon>Bacilli</taxon>
        <taxon>Bacillales</taxon>
        <taxon>Caryophanaceae</taxon>
        <taxon>Ureibacillus</taxon>
    </lineage>
</organism>
<dbReference type="Pfam" id="PF04186">
    <property type="entry name" value="FxsA"/>
    <property type="match status" value="1"/>
</dbReference>
<evidence type="ECO:0000313" key="2">
    <source>
        <dbReference type="EMBL" id="PYF09038.1"/>
    </source>
</evidence>
<dbReference type="RefSeq" id="WP_235867543.1">
    <property type="nucleotide sequence ID" value="NZ_JAMAWO010000003.1"/>
</dbReference>
<dbReference type="GO" id="GO:0016020">
    <property type="term" value="C:membrane"/>
    <property type="evidence" value="ECO:0007669"/>
    <property type="project" value="InterPro"/>
</dbReference>
<proteinExistence type="predicted"/>
<dbReference type="NCBIfam" id="NF008528">
    <property type="entry name" value="PRK11463.1-2"/>
    <property type="match status" value="1"/>
</dbReference>
<keyword evidence="3" id="KW-1185">Reference proteome</keyword>
<dbReference type="EMBL" id="QJTJ01000001">
    <property type="protein sequence ID" value="PYF09038.1"/>
    <property type="molecule type" value="Genomic_DNA"/>
</dbReference>
<dbReference type="PANTHER" id="PTHR35335">
    <property type="entry name" value="UPF0716 PROTEIN FXSA"/>
    <property type="match status" value="1"/>
</dbReference>
<keyword evidence="1" id="KW-0812">Transmembrane</keyword>
<comment type="caution">
    <text evidence="2">The sequence shown here is derived from an EMBL/GenBank/DDBJ whole genome shotgun (WGS) entry which is preliminary data.</text>
</comment>
<gene>
    <name evidence="2" type="ORF">BJ095_101264</name>
</gene>
<dbReference type="AlphaFoldDB" id="A0A318U1B9"/>
<reference evidence="2 3" key="1">
    <citation type="submission" date="2018-06" db="EMBL/GenBank/DDBJ databases">
        <title>Genomic Encyclopedia of Archaeal and Bacterial Type Strains, Phase II (KMG-II): from individual species to whole genera.</title>
        <authorList>
            <person name="Goeker M."/>
        </authorList>
    </citation>
    <scope>NUCLEOTIDE SEQUENCE [LARGE SCALE GENOMIC DNA]</scope>
    <source>
        <strain evidence="2 3">KACC 16626</strain>
    </source>
</reference>
<feature type="transmembrane region" description="Helical" evidence="1">
    <location>
        <begin position="5"/>
        <end position="22"/>
    </location>
</feature>
<feature type="transmembrane region" description="Helical" evidence="1">
    <location>
        <begin position="67"/>
        <end position="90"/>
    </location>
</feature>
<sequence length="129" mass="14197">MRKIIGAFIAAILVEIAIFIVVGKVMGVFTTLLLIILTSVIGVIIAKKQGMQSVRNLQNSISEGNPPGVAIIDTFLIFVGGVLLVTPGFLTDLVGFTLIIPFTRKLYKPAIFYWLRKKLKNGQVFIVHR</sequence>
<protein>
    <submittedName>
        <fullName evidence="2">UPF0716 protein FxsA</fullName>
    </submittedName>
</protein>
<accession>A0A318U1B9</accession>
<dbReference type="Proteomes" id="UP000247416">
    <property type="component" value="Unassembled WGS sequence"/>
</dbReference>
<feature type="transmembrane region" description="Helical" evidence="1">
    <location>
        <begin position="96"/>
        <end position="115"/>
    </location>
</feature>
<dbReference type="PANTHER" id="PTHR35335:SF1">
    <property type="entry name" value="UPF0716 PROTEIN FXSA"/>
    <property type="match status" value="1"/>
</dbReference>
<name>A0A318U1B9_9BACL</name>
<feature type="transmembrane region" description="Helical" evidence="1">
    <location>
        <begin position="28"/>
        <end position="46"/>
    </location>
</feature>